<dbReference type="InterPro" id="IPR000541">
    <property type="entry name" value="Ncs6/Tuc1/Ctu1"/>
</dbReference>
<dbReference type="GO" id="GO:0005524">
    <property type="term" value="F:ATP binding"/>
    <property type="evidence" value="ECO:0007669"/>
    <property type="project" value="UniProtKB-KW"/>
</dbReference>
<dbReference type="AlphaFoldDB" id="A0A2A2H2X9"/>
<dbReference type="Gene3D" id="3.40.50.620">
    <property type="entry name" value="HUPs"/>
    <property type="match status" value="1"/>
</dbReference>
<dbReference type="GO" id="GO:0000049">
    <property type="term" value="F:tRNA binding"/>
    <property type="evidence" value="ECO:0007669"/>
    <property type="project" value="InterPro"/>
</dbReference>
<evidence type="ECO:0000256" key="13">
    <source>
        <dbReference type="PIRSR" id="PIRSR004976-51"/>
    </source>
</evidence>
<keyword evidence="17" id="KW-1185">Reference proteome</keyword>
<feature type="domain" description="2-thiouridine synthetase TtuA-like N-terminal LIM" evidence="15">
    <location>
        <begin position="4"/>
        <end position="29"/>
    </location>
</feature>
<evidence type="ECO:0000256" key="9">
    <source>
        <dbReference type="ARBA" id="ARBA00022842"/>
    </source>
</evidence>
<comment type="caution">
    <text evidence="16">The sequence shown here is derived from an EMBL/GenBank/DDBJ whole genome shotgun (WGS) entry which is preliminary data.</text>
</comment>
<evidence type="ECO:0000259" key="15">
    <source>
        <dbReference type="Pfam" id="PF22082"/>
    </source>
</evidence>
<evidence type="ECO:0000256" key="12">
    <source>
        <dbReference type="PIRSR" id="PIRSR004976-50"/>
    </source>
</evidence>
<feature type="binding site" evidence="12">
    <location>
        <position position="4"/>
    </location>
    <ligand>
        <name>Zn(2+)</name>
        <dbReference type="ChEBI" id="CHEBI:29105"/>
        <label>1</label>
    </ligand>
</feature>
<evidence type="ECO:0000256" key="2">
    <source>
        <dbReference type="ARBA" id="ARBA00001966"/>
    </source>
</evidence>
<gene>
    <name evidence="16" type="ORF">ASJ80_02125</name>
</gene>
<feature type="binding site" evidence="13">
    <location>
        <position position="61"/>
    </location>
    <ligand>
        <name>ATP</name>
        <dbReference type="ChEBI" id="CHEBI:30616"/>
    </ligand>
</feature>
<dbReference type="GO" id="GO:0016740">
    <property type="term" value="F:transferase activity"/>
    <property type="evidence" value="ECO:0007669"/>
    <property type="project" value="UniProtKB-KW"/>
</dbReference>
<reference evidence="16 17" key="1">
    <citation type="journal article" date="2017" name="BMC Genomics">
        <title>Genomic analysis of methanogenic archaea reveals a shift towards energy conservation.</title>
        <authorList>
            <person name="Gilmore S.P."/>
            <person name="Henske J.K."/>
            <person name="Sexton J.A."/>
            <person name="Solomon K.V."/>
            <person name="Seppala S."/>
            <person name="Yoo J.I."/>
            <person name="Huyett L.M."/>
            <person name="Pressman A."/>
            <person name="Cogan J.Z."/>
            <person name="Kivenson V."/>
            <person name="Peng X."/>
            <person name="Tan Y."/>
            <person name="Valentine D.L."/>
            <person name="O'Malley M.A."/>
        </authorList>
    </citation>
    <scope>NUCLEOTIDE SEQUENCE [LARGE SCALE GENOMIC DNA]</scope>
    <source>
        <strain evidence="16 17">M.o.H.</strain>
    </source>
</reference>
<evidence type="ECO:0000256" key="5">
    <source>
        <dbReference type="ARBA" id="ARBA00022723"/>
    </source>
</evidence>
<dbReference type="SUPFAM" id="SSF52402">
    <property type="entry name" value="Adenine nucleotide alpha hydrolases-like"/>
    <property type="match status" value="1"/>
</dbReference>
<evidence type="ECO:0000256" key="1">
    <source>
        <dbReference type="ARBA" id="ARBA00001946"/>
    </source>
</evidence>
<dbReference type="OrthoDB" id="33422at2157"/>
<keyword evidence="6 13" id="KW-0547">Nucleotide-binding</keyword>
<organism evidence="16 17">
    <name type="scientific">Methanobacterium bryantii</name>
    <dbReference type="NCBI Taxonomy" id="2161"/>
    <lineage>
        <taxon>Archaea</taxon>
        <taxon>Methanobacteriati</taxon>
        <taxon>Methanobacteriota</taxon>
        <taxon>Methanomada group</taxon>
        <taxon>Methanobacteria</taxon>
        <taxon>Methanobacteriales</taxon>
        <taxon>Methanobacteriaceae</taxon>
        <taxon>Methanobacterium</taxon>
    </lineage>
</organism>
<evidence type="ECO:0000259" key="14">
    <source>
        <dbReference type="Pfam" id="PF01171"/>
    </source>
</evidence>
<feature type="binding site" evidence="12">
    <location>
        <position position="288"/>
    </location>
    <ligand>
        <name>Zn(2+)</name>
        <dbReference type="ChEBI" id="CHEBI:29105"/>
        <label>2</label>
    </ligand>
</feature>
<dbReference type="RefSeq" id="WP_069581783.1">
    <property type="nucleotide sequence ID" value="NZ_LMVM01000037.1"/>
</dbReference>
<keyword evidence="8 13" id="KW-0067">ATP-binding</keyword>
<evidence type="ECO:0000256" key="11">
    <source>
        <dbReference type="ARBA" id="ARBA00023014"/>
    </source>
</evidence>
<feature type="binding site" evidence="12">
    <location>
        <position position="297"/>
    </location>
    <ligand>
        <name>Zn(2+)</name>
        <dbReference type="ChEBI" id="CHEBI:29105"/>
        <label>2</label>
    </ligand>
</feature>
<feature type="domain" description="tRNA(Ile)-lysidine/2-thiocytidine synthase N-terminal" evidence="14">
    <location>
        <begin position="51"/>
        <end position="232"/>
    </location>
</feature>
<dbReference type="NCBIfam" id="TIGR00269">
    <property type="entry name" value="TIGR00269 family protein"/>
    <property type="match status" value="1"/>
</dbReference>
<evidence type="ECO:0000256" key="8">
    <source>
        <dbReference type="ARBA" id="ARBA00022840"/>
    </source>
</evidence>
<evidence type="ECO:0000256" key="3">
    <source>
        <dbReference type="ARBA" id="ARBA00022485"/>
    </source>
</evidence>
<proteinExistence type="predicted"/>
<dbReference type="GO" id="GO:0002143">
    <property type="term" value="P:tRNA wobble position uridine thiolation"/>
    <property type="evidence" value="ECO:0007669"/>
    <property type="project" value="TreeGrafter"/>
</dbReference>
<dbReference type="InterPro" id="IPR035107">
    <property type="entry name" value="tRNA_thiolation_TtcA_Ctu1"/>
</dbReference>
<feature type="binding site" evidence="12">
    <location>
        <position position="7"/>
    </location>
    <ligand>
        <name>Zn(2+)</name>
        <dbReference type="ChEBI" id="CHEBI:29105"/>
        <label>1</label>
    </ligand>
</feature>
<feature type="binding site" evidence="13">
    <location>
        <begin position="55"/>
        <end position="57"/>
    </location>
    <ligand>
        <name>ATP</name>
        <dbReference type="ChEBI" id="CHEBI:30616"/>
    </ligand>
</feature>
<dbReference type="InterPro" id="IPR014729">
    <property type="entry name" value="Rossmann-like_a/b/a_fold"/>
</dbReference>
<dbReference type="Pfam" id="PF01171">
    <property type="entry name" value="ATP_bind_3"/>
    <property type="match status" value="1"/>
</dbReference>
<dbReference type="InterPro" id="IPR011063">
    <property type="entry name" value="TilS/TtcA_N"/>
</dbReference>
<comment type="cofactor">
    <cofactor evidence="2">
        <name>[4Fe-4S] cluster</name>
        <dbReference type="ChEBI" id="CHEBI:49883"/>
    </cofactor>
</comment>
<dbReference type="InterPro" id="IPR054306">
    <property type="entry name" value="TtuA-like_LIM_N"/>
</dbReference>
<feature type="binding site" evidence="13">
    <location>
        <position position="164"/>
    </location>
    <ligand>
        <name>ATP</name>
        <dbReference type="ChEBI" id="CHEBI:30616"/>
    </ligand>
</feature>
<name>A0A2A2H2X9_METBR</name>
<dbReference type="GO" id="GO:0002144">
    <property type="term" value="C:cytosolic tRNA wobble base thiouridylase complex"/>
    <property type="evidence" value="ECO:0007669"/>
    <property type="project" value="TreeGrafter"/>
</dbReference>
<protein>
    <submittedName>
        <fullName evidence="16">ATP pyrophosphatase</fullName>
    </submittedName>
</protein>
<feature type="binding site" evidence="12">
    <location>
        <position position="285"/>
    </location>
    <ligand>
        <name>Zn(2+)</name>
        <dbReference type="ChEBI" id="CHEBI:29105"/>
        <label>2</label>
    </ligand>
</feature>
<accession>A0A2A2H2X9</accession>
<keyword evidence="10" id="KW-0408">Iron</keyword>
<keyword evidence="4" id="KW-0808">Transferase</keyword>
<evidence type="ECO:0000256" key="10">
    <source>
        <dbReference type="ARBA" id="ARBA00023004"/>
    </source>
</evidence>
<dbReference type="GO" id="GO:0051539">
    <property type="term" value="F:4 iron, 4 sulfur cluster binding"/>
    <property type="evidence" value="ECO:0007669"/>
    <property type="project" value="UniProtKB-KW"/>
</dbReference>
<feature type="binding site" evidence="13">
    <location>
        <position position="85"/>
    </location>
    <ligand>
        <name>ATP</name>
        <dbReference type="ChEBI" id="CHEBI:30616"/>
    </ligand>
</feature>
<evidence type="ECO:0000256" key="7">
    <source>
        <dbReference type="ARBA" id="ARBA00022833"/>
    </source>
</evidence>
<dbReference type="InterPro" id="IPR056369">
    <property type="entry name" value="CTU1-like_ATP-bd"/>
</dbReference>
<feature type="binding site" evidence="12">
    <location>
        <position position="27"/>
    </location>
    <ligand>
        <name>Zn(2+)</name>
        <dbReference type="ChEBI" id="CHEBI:29105"/>
        <label>1</label>
    </ligand>
</feature>
<dbReference type="PIRSF" id="PIRSF004976">
    <property type="entry name" value="ATPase_YdaO"/>
    <property type="match status" value="1"/>
</dbReference>
<keyword evidence="3" id="KW-0004">4Fe-4S</keyword>
<keyword evidence="7 12" id="KW-0862">Zinc</keyword>
<dbReference type="PANTHER" id="PTHR11807">
    <property type="entry name" value="ATPASES OF THE PP SUPERFAMILY-RELATED"/>
    <property type="match status" value="1"/>
</dbReference>
<feature type="binding site" evidence="12">
    <location>
        <position position="300"/>
    </location>
    <ligand>
        <name>Zn(2+)</name>
        <dbReference type="ChEBI" id="CHEBI:29105"/>
        <label>2</label>
    </ligand>
</feature>
<dbReference type="Proteomes" id="UP000217784">
    <property type="component" value="Unassembled WGS sequence"/>
</dbReference>
<evidence type="ECO:0000256" key="6">
    <source>
        <dbReference type="ARBA" id="ARBA00022741"/>
    </source>
</evidence>
<dbReference type="EMBL" id="LMVM01000037">
    <property type="protein sequence ID" value="PAV03781.1"/>
    <property type="molecule type" value="Genomic_DNA"/>
</dbReference>
<feature type="binding site" evidence="12">
    <location>
        <position position="24"/>
    </location>
    <ligand>
        <name>Zn(2+)</name>
        <dbReference type="ChEBI" id="CHEBI:29105"/>
        <label>1</label>
    </ligand>
</feature>
<sequence>MKTCTKCGATPVIIHRKASGQMLCKDCFIESATEKVLKNIRRNKLIERGDKVAVALSGGKDSVMVLDIVNSLHERNIIDLFAITIDEGIGGYRKHGVEIAAKNAKKLGIDHRIASFKDYFGKTLDEIMHNESRQHGACTYCGVFRRWIINRVAREENATKIATGHNLDDETEAILMNYLEGNIDNLTRIGVKSEPKNDKFTIKIKPIREIPEKEVALYVIARELDVHFDECPYSRESFRGEVGRFVKELSANHPTIMYSTLKGFDKIKPAIKKEFSGKKVNMGNCIQCGEPASHELCRACLFAKSLNGEQ</sequence>
<keyword evidence="9" id="KW-0460">Magnesium</keyword>
<dbReference type="FunFam" id="3.40.50.620:FF:000174">
    <property type="entry name" value="ATPase, PP-loop superfamily"/>
    <property type="match status" value="1"/>
</dbReference>
<feature type="binding site" evidence="13">
    <location>
        <position position="169"/>
    </location>
    <ligand>
        <name>ATP</name>
        <dbReference type="ChEBI" id="CHEBI:30616"/>
    </ligand>
</feature>
<dbReference type="Pfam" id="PF22082">
    <property type="entry name" value="TtuA_LIM_N"/>
    <property type="match status" value="1"/>
</dbReference>
<keyword evidence="5 12" id="KW-0479">Metal-binding</keyword>
<evidence type="ECO:0000313" key="16">
    <source>
        <dbReference type="EMBL" id="PAV03781.1"/>
    </source>
</evidence>
<dbReference type="CDD" id="cd01713">
    <property type="entry name" value="CTU1-like"/>
    <property type="match status" value="1"/>
</dbReference>
<keyword evidence="11" id="KW-0411">Iron-sulfur</keyword>
<comment type="cofactor">
    <cofactor evidence="1">
        <name>Mg(2+)</name>
        <dbReference type="ChEBI" id="CHEBI:18420"/>
    </cofactor>
</comment>
<dbReference type="PANTHER" id="PTHR11807:SF12">
    <property type="entry name" value="CYTOPLASMIC TRNA 2-THIOLATION PROTEIN 1"/>
    <property type="match status" value="1"/>
</dbReference>
<evidence type="ECO:0000313" key="17">
    <source>
        <dbReference type="Proteomes" id="UP000217784"/>
    </source>
</evidence>
<dbReference type="GO" id="GO:0046872">
    <property type="term" value="F:metal ion binding"/>
    <property type="evidence" value="ECO:0007669"/>
    <property type="project" value="UniProtKB-KW"/>
</dbReference>
<evidence type="ECO:0000256" key="4">
    <source>
        <dbReference type="ARBA" id="ARBA00022679"/>
    </source>
</evidence>